<dbReference type="InterPro" id="IPR012910">
    <property type="entry name" value="Plug_dom"/>
</dbReference>
<keyword evidence="6 14" id="KW-0812">Transmembrane</keyword>
<dbReference type="SUPFAM" id="SSF56935">
    <property type="entry name" value="Porins"/>
    <property type="match status" value="1"/>
</dbReference>
<keyword evidence="12 19" id="KW-0675">Receptor</keyword>
<evidence type="ECO:0000313" key="19">
    <source>
        <dbReference type="EMBL" id="MFG6455776.1"/>
    </source>
</evidence>
<dbReference type="InterPro" id="IPR010105">
    <property type="entry name" value="TonB_sidphr_rcpt"/>
</dbReference>
<dbReference type="Gene3D" id="2.40.170.20">
    <property type="entry name" value="TonB-dependent receptor, beta-barrel domain"/>
    <property type="match status" value="1"/>
</dbReference>
<keyword evidence="11 14" id="KW-0472">Membrane</keyword>
<evidence type="ECO:0000256" key="15">
    <source>
        <dbReference type="PROSITE-ProRule" id="PRU10144"/>
    </source>
</evidence>
<keyword evidence="8" id="KW-0408">Iron</keyword>
<keyword evidence="7" id="KW-0732">Signal</keyword>
<dbReference type="PROSITE" id="PS52016">
    <property type="entry name" value="TONB_DEPENDENT_REC_3"/>
    <property type="match status" value="1"/>
</dbReference>
<evidence type="ECO:0000256" key="9">
    <source>
        <dbReference type="ARBA" id="ARBA00023065"/>
    </source>
</evidence>
<dbReference type="InterPro" id="IPR039426">
    <property type="entry name" value="TonB-dep_rcpt-like"/>
</dbReference>
<protein>
    <submittedName>
        <fullName evidence="19">TonB-dependent receptor</fullName>
    </submittedName>
</protein>
<gene>
    <name evidence="19" type="ORF">ACG00X_02920</name>
</gene>
<dbReference type="RefSeq" id="WP_394486437.1">
    <property type="nucleotide sequence ID" value="NZ_JBIGIA010000002.1"/>
</dbReference>
<feature type="domain" description="TonB-dependent receptor-like beta-barrel" evidence="17">
    <location>
        <begin position="222"/>
        <end position="648"/>
    </location>
</feature>
<keyword evidence="10 16" id="KW-0798">TonB box</keyword>
<organism evidence="19 20">
    <name type="scientific">Pelomonas nitida</name>
    <dbReference type="NCBI Taxonomy" id="3299027"/>
    <lineage>
        <taxon>Bacteria</taxon>
        <taxon>Pseudomonadati</taxon>
        <taxon>Pseudomonadota</taxon>
        <taxon>Betaproteobacteria</taxon>
        <taxon>Burkholderiales</taxon>
        <taxon>Sphaerotilaceae</taxon>
        <taxon>Roseateles</taxon>
    </lineage>
</organism>
<dbReference type="Proteomes" id="UP001606305">
    <property type="component" value="Unassembled WGS sequence"/>
</dbReference>
<evidence type="ECO:0000313" key="20">
    <source>
        <dbReference type="Proteomes" id="UP001606305"/>
    </source>
</evidence>
<evidence type="ECO:0000259" key="17">
    <source>
        <dbReference type="Pfam" id="PF00593"/>
    </source>
</evidence>
<proteinExistence type="inferred from homology"/>
<evidence type="ECO:0000256" key="3">
    <source>
        <dbReference type="ARBA" id="ARBA00022448"/>
    </source>
</evidence>
<dbReference type="EMBL" id="JBIGIA010000002">
    <property type="protein sequence ID" value="MFG6455776.1"/>
    <property type="molecule type" value="Genomic_DNA"/>
</dbReference>
<dbReference type="PANTHER" id="PTHR32552:SF82">
    <property type="entry name" value="FCUA PROTEIN"/>
    <property type="match status" value="1"/>
</dbReference>
<keyword evidence="4 14" id="KW-1134">Transmembrane beta strand</keyword>
<evidence type="ECO:0000256" key="1">
    <source>
        <dbReference type="ARBA" id="ARBA00004571"/>
    </source>
</evidence>
<reference evidence="19 20" key="1">
    <citation type="submission" date="2024-09" db="EMBL/GenBank/DDBJ databases">
        <title>Novel species of the genus Pelomonas and Roseateles isolated from streams.</title>
        <authorList>
            <person name="Lu H."/>
        </authorList>
    </citation>
    <scope>NUCLEOTIDE SEQUENCE [LARGE SCALE GENOMIC DNA]</scope>
    <source>
        <strain evidence="19 20">BYS96W</strain>
    </source>
</reference>
<evidence type="ECO:0000256" key="4">
    <source>
        <dbReference type="ARBA" id="ARBA00022452"/>
    </source>
</evidence>
<evidence type="ECO:0000256" key="5">
    <source>
        <dbReference type="ARBA" id="ARBA00022496"/>
    </source>
</evidence>
<dbReference type="InterPro" id="IPR000531">
    <property type="entry name" value="Beta-barrel_TonB"/>
</dbReference>
<dbReference type="PANTHER" id="PTHR32552">
    <property type="entry name" value="FERRICHROME IRON RECEPTOR-RELATED"/>
    <property type="match status" value="1"/>
</dbReference>
<evidence type="ECO:0000256" key="14">
    <source>
        <dbReference type="PROSITE-ProRule" id="PRU01360"/>
    </source>
</evidence>
<keyword evidence="3 14" id="KW-0813">Transport</keyword>
<name>A0ABW7G1F1_9BURK</name>
<evidence type="ECO:0000256" key="11">
    <source>
        <dbReference type="ARBA" id="ARBA00023136"/>
    </source>
</evidence>
<sequence>MPAIVIRGRNSDGKLPGGQVARGARLGLLSDKDVMDTPFSVISYTSQTIADQQAPTAADVIGNSPAVRVSVSPGGLLDAFYIRGFPVNEGNLGEFGFDGVYGVAPNYRVFADYLERVELVRGPTALLNGMAPNGGIGGSVNVVPKRAGSADVTQLGLEYGSPSQPGARVDLSRRFGEQREFGVRFNGSLRDGDTPVDKQTREAHVGALSLDYAGHQLRATLDLLSQHERFDAPSRPVFLGSATAVPAIPSAPDGTRNVTQSWEWSKVDDQSALLRAEYDLNDSVTMFANLGGARTEVDRLFGNPVLSNTAGDVTWTPARFKLDIHRATADAGARLNLRTGGVDHAISLQASQYRDRLSRGQANGTAVTSNLYEPVDRAGQAPADPSLAKISDSELSGIALSDTLSMLDRTLQLSLGARVQQVQSRNFNAAGAVSQDYDKRATTPFLGVVVKPLGATLSLYGNYIEGLSKGDSAPASAANAGEVLAPYKAKQYELGAKYQLGHVTTTVAAFQITKPSGMLNASNVYTADGEQRNRGIELEAFGELTPSVRLLSGLALLDAKITQSSTTAFVGKQPIGVPELQANLGAEWDTAWARGLTLTTQLAYAGKQYADGANLRSIPAWTRLDAGARWRTDLAGKATTLRANVRNLFNKDYWSGVSSFGGLAQGSPRTLQLSAVVDF</sequence>
<accession>A0ABW7G1F1</accession>
<feature type="short sequence motif" description="TonB C-terminal box" evidence="15">
    <location>
        <begin position="662"/>
        <end position="679"/>
    </location>
</feature>
<evidence type="ECO:0000256" key="6">
    <source>
        <dbReference type="ARBA" id="ARBA00022692"/>
    </source>
</evidence>
<dbReference type="CDD" id="cd01347">
    <property type="entry name" value="ligand_gated_channel"/>
    <property type="match status" value="1"/>
</dbReference>
<evidence type="ECO:0000256" key="8">
    <source>
        <dbReference type="ARBA" id="ARBA00023004"/>
    </source>
</evidence>
<comment type="caution">
    <text evidence="19">The sequence shown here is derived from an EMBL/GenBank/DDBJ whole genome shotgun (WGS) entry which is preliminary data.</text>
</comment>
<evidence type="ECO:0000259" key="18">
    <source>
        <dbReference type="Pfam" id="PF07715"/>
    </source>
</evidence>
<dbReference type="PROSITE" id="PS01156">
    <property type="entry name" value="TONB_DEPENDENT_REC_2"/>
    <property type="match status" value="1"/>
</dbReference>
<dbReference type="InterPro" id="IPR037066">
    <property type="entry name" value="Plug_dom_sf"/>
</dbReference>
<dbReference type="Gene3D" id="2.170.130.10">
    <property type="entry name" value="TonB-dependent receptor, plug domain"/>
    <property type="match status" value="1"/>
</dbReference>
<evidence type="ECO:0000256" key="10">
    <source>
        <dbReference type="ARBA" id="ARBA00023077"/>
    </source>
</evidence>
<evidence type="ECO:0000256" key="13">
    <source>
        <dbReference type="ARBA" id="ARBA00023237"/>
    </source>
</evidence>
<keyword evidence="13 14" id="KW-0998">Cell outer membrane</keyword>
<dbReference type="Pfam" id="PF07715">
    <property type="entry name" value="Plug"/>
    <property type="match status" value="1"/>
</dbReference>
<dbReference type="Pfam" id="PF00593">
    <property type="entry name" value="TonB_dep_Rec_b-barrel"/>
    <property type="match status" value="1"/>
</dbReference>
<dbReference type="NCBIfam" id="TIGR01783">
    <property type="entry name" value="TonB-siderophor"/>
    <property type="match status" value="1"/>
</dbReference>
<evidence type="ECO:0000256" key="2">
    <source>
        <dbReference type="ARBA" id="ARBA00009810"/>
    </source>
</evidence>
<keyword evidence="9" id="KW-0406">Ion transport</keyword>
<comment type="subcellular location">
    <subcellularLocation>
        <location evidence="1 14">Cell outer membrane</location>
        <topology evidence="1 14">Multi-pass membrane protein</topology>
    </subcellularLocation>
</comment>
<dbReference type="InterPro" id="IPR010917">
    <property type="entry name" value="TonB_rcpt_CS"/>
</dbReference>
<evidence type="ECO:0000256" key="12">
    <source>
        <dbReference type="ARBA" id="ARBA00023170"/>
    </source>
</evidence>
<evidence type="ECO:0000256" key="7">
    <source>
        <dbReference type="ARBA" id="ARBA00022729"/>
    </source>
</evidence>
<evidence type="ECO:0000256" key="16">
    <source>
        <dbReference type="RuleBase" id="RU003357"/>
    </source>
</evidence>
<dbReference type="InterPro" id="IPR036942">
    <property type="entry name" value="Beta-barrel_TonB_sf"/>
</dbReference>
<feature type="domain" description="TonB-dependent receptor plug" evidence="18">
    <location>
        <begin position="34"/>
        <end position="135"/>
    </location>
</feature>
<keyword evidence="20" id="KW-1185">Reference proteome</keyword>
<comment type="similarity">
    <text evidence="2 14 16">Belongs to the TonB-dependent receptor family.</text>
</comment>
<keyword evidence="5" id="KW-0410">Iron transport</keyword>